<dbReference type="KEGG" id="talb:FTW19_18745"/>
<organism evidence="1 2">
    <name type="scientific">Terriglobus albidus</name>
    <dbReference type="NCBI Taxonomy" id="1592106"/>
    <lineage>
        <taxon>Bacteria</taxon>
        <taxon>Pseudomonadati</taxon>
        <taxon>Acidobacteriota</taxon>
        <taxon>Terriglobia</taxon>
        <taxon>Terriglobales</taxon>
        <taxon>Acidobacteriaceae</taxon>
        <taxon>Terriglobus</taxon>
    </lineage>
</organism>
<evidence type="ECO:0008006" key="3">
    <source>
        <dbReference type="Google" id="ProtNLM"/>
    </source>
</evidence>
<proteinExistence type="predicted"/>
<dbReference type="SUPFAM" id="SSF53474">
    <property type="entry name" value="alpha/beta-Hydrolases"/>
    <property type="match status" value="1"/>
</dbReference>
<dbReference type="EMBL" id="CP042806">
    <property type="protein sequence ID" value="QEE29839.1"/>
    <property type="molecule type" value="Genomic_DNA"/>
</dbReference>
<dbReference type="OrthoDB" id="178080at2"/>
<dbReference type="PROSITE" id="PS51257">
    <property type="entry name" value="PROKAR_LIPOPROTEIN"/>
    <property type="match status" value="1"/>
</dbReference>
<gene>
    <name evidence="1" type="ORF">FTW19_18745</name>
</gene>
<dbReference type="Proteomes" id="UP000321820">
    <property type="component" value="Chromosome"/>
</dbReference>
<dbReference type="AlphaFoldDB" id="A0A5B9EDM9"/>
<name>A0A5B9EDM9_9BACT</name>
<dbReference type="RefSeq" id="WP_147649109.1">
    <property type="nucleotide sequence ID" value="NZ_CP042806.1"/>
</dbReference>
<dbReference type="InterPro" id="IPR029058">
    <property type="entry name" value="AB_hydrolase_fold"/>
</dbReference>
<dbReference type="Gene3D" id="3.40.50.1820">
    <property type="entry name" value="alpha/beta hydrolase"/>
    <property type="match status" value="1"/>
</dbReference>
<keyword evidence="2" id="KW-1185">Reference proteome</keyword>
<evidence type="ECO:0000313" key="1">
    <source>
        <dbReference type="EMBL" id="QEE29839.1"/>
    </source>
</evidence>
<reference evidence="1 2" key="1">
    <citation type="submission" date="2019-08" db="EMBL/GenBank/DDBJ databases">
        <title>Complete genome sequence of Terriglobus albidus strain ORNL.</title>
        <authorList>
            <person name="Podar M."/>
        </authorList>
    </citation>
    <scope>NUCLEOTIDE SEQUENCE [LARGE SCALE GENOMIC DNA]</scope>
    <source>
        <strain evidence="1 2">ORNL</strain>
    </source>
</reference>
<accession>A0A5B9EDM9</accession>
<protein>
    <recommendedName>
        <fullName evidence="3">Alpha/beta hydrolase</fullName>
    </recommendedName>
</protein>
<sequence>MTTKRALRLHFAIGVLSTLALLTGCVPNRIYRPGPAAIETSPTIDGIPGGSHFKLAAIEFDDMGEAWEKCASMAEVDSCQLSRTVDLIRTEKQRAGDVVVVVFIHGWKNNASKQNEEKKNLHDFKVVMERLSHAEAMSVQGVHHSPAYVGVYMAWRGQVVAGDLFATFWNRRDAALRVGSTDFAESLYRIMGATKENSPNSRIVIVGHSFGARVLETALTNTFVSLLIPRPGSDDQSGQLSPADLVVYVNPATDSFRTKQMIELMQRTGFDVARGQTAGKSPLFLSVTSVGDTATGVAFPLGQGLSATSKSFRSHYEGTPQAPPQKTFFTHTPGHIPYLFSHEVHNASGPCISEQDMVRFHASGTCFELAPRSSRWNNTAFWVTTVPKQVIRDHTDIFNDGFATMIIELMKHYQVLNSPQATTMLHRQ</sequence>
<evidence type="ECO:0000313" key="2">
    <source>
        <dbReference type="Proteomes" id="UP000321820"/>
    </source>
</evidence>